<dbReference type="RefSeq" id="WP_255918842.1">
    <property type="nucleotide sequence ID" value="NZ_JANFNG010000002.1"/>
</dbReference>
<evidence type="ECO:0000313" key="3">
    <source>
        <dbReference type="Proteomes" id="UP001057702"/>
    </source>
</evidence>
<protein>
    <submittedName>
        <fullName evidence="2">Non-homologous end-joining DNA ligase</fullName>
        <ecNumber evidence="2">6.5.1.1</ecNumber>
    </submittedName>
</protein>
<dbReference type="InterPro" id="IPR052171">
    <property type="entry name" value="NHEJ_LigD"/>
</dbReference>
<feature type="domain" description="DNA ligase D polymerase" evidence="1">
    <location>
        <begin position="41"/>
        <end position="295"/>
    </location>
</feature>
<name>A0ABT1PQM4_9ACTN</name>
<keyword evidence="2" id="KW-0436">Ligase</keyword>
<gene>
    <name evidence="2" type="primary">ligD</name>
    <name evidence="2" type="ORF">NGB36_05085</name>
</gene>
<evidence type="ECO:0000259" key="1">
    <source>
        <dbReference type="Pfam" id="PF21686"/>
    </source>
</evidence>
<reference evidence="2" key="1">
    <citation type="submission" date="2022-06" db="EMBL/GenBank/DDBJ databases">
        <title>Draft genome sequence of Streptomyces sp. RB6PN25 isolated from peat swamp forest in Thailand.</title>
        <authorList>
            <person name="Duangmal K."/>
            <person name="Klaysubun C."/>
        </authorList>
    </citation>
    <scope>NUCLEOTIDE SEQUENCE</scope>
    <source>
        <strain evidence="2">RB6PN25</strain>
    </source>
</reference>
<keyword evidence="3" id="KW-1185">Reference proteome</keyword>
<dbReference type="Pfam" id="PF21686">
    <property type="entry name" value="LigD_Prim-Pol"/>
    <property type="match status" value="1"/>
</dbReference>
<dbReference type="PANTHER" id="PTHR42705:SF2">
    <property type="entry name" value="BIFUNCTIONAL NON-HOMOLOGOUS END JOINING PROTEIN LIGD"/>
    <property type="match status" value="1"/>
</dbReference>
<dbReference type="PANTHER" id="PTHR42705">
    <property type="entry name" value="BIFUNCTIONAL NON-HOMOLOGOUS END JOINING PROTEIN LIGD"/>
    <property type="match status" value="1"/>
</dbReference>
<sequence>MRTAQGEQQDRQPQRQAVEIDGHRLVLTHLDRLLFPATGHTKAHLLHYYAQIAAVMVVHTAGRPASFVRAPEGPEGQSWVAKNPPPGTPEWITVAEVPGREGPARHVVVDSPAAVVAMANLGAFEMHVPQWTTEGGPELHDRLVLDLDPGDGVDIVACCRVAHRLRQLLADDGLVAYPVVSGGKGLHLYVPLCPAPSADVTGYAKALATRLRAERPDQVVVTMVRAARTGRVLIDWSQNSSAKTTAAPYTLRIRERRPSVAAPLTWDEVDSCTDPREPQFSPEQVVERVSDHGDLLAGLADPARACRLRFTSQGGRDER</sequence>
<dbReference type="InterPro" id="IPR014145">
    <property type="entry name" value="LigD_pol_dom"/>
</dbReference>
<proteinExistence type="predicted"/>
<comment type="caution">
    <text evidence="2">The sequence shown here is derived from an EMBL/GenBank/DDBJ whole genome shotgun (WGS) entry which is preliminary data.</text>
</comment>
<dbReference type="GO" id="GO:0003910">
    <property type="term" value="F:DNA ligase (ATP) activity"/>
    <property type="evidence" value="ECO:0007669"/>
    <property type="project" value="UniProtKB-EC"/>
</dbReference>
<organism evidence="2 3">
    <name type="scientific">Streptomyces humicola</name>
    <dbReference type="NCBI Taxonomy" id="2953240"/>
    <lineage>
        <taxon>Bacteria</taxon>
        <taxon>Bacillati</taxon>
        <taxon>Actinomycetota</taxon>
        <taxon>Actinomycetes</taxon>
        <taxon>Kitasatosporales</taxon>
        <taxon>Streptomycetaceae</taxon>
        <taxon>Streptomyces</taxon>
    </lineage>
</organism>
<dbReference type="EC" id="6.5.1.1" evidence="2"/>
<dbReference type="Proteomes" id="UP001057702">
    <property type="component" value="Unassembled WGS sequence"/>
</dbReference>
<dbReference type="Gene3D" id="3.90.920.10">
    <property type="entry name" value="DNA primase, PRIM domain"/>
    <property type="match status" value="1"/>
</dbReference>
<accession>A0ABT1PQM4</accession>
<evidence type="ECO:0000313" key="2">
    <source>
        <dbReference type="EMBL" id="MCQ4079980.1"/>
    </source>
</evidence>
<dbReference type="EMBL" id="JANFNG010000002">
    <property type="protein sequence ID" value="MCQ4079980.1"/>
    <property type="molecule type" value="Genomic_DNA"/>
</dbReference>
<dbReference type="NCBIfam" id="TIGR02778">
    <property type="entry name" value="ligD_pol"/>
    <property type="match status" value="1"/>
</dbReference>